<dbReference type="GO" id="GO:0005886">
    <property type="term" value="C:plasma membrane"/>
    <property type="evidence" value="ECO:0007669"/>
    <property type="project" value="UniProtKB-SubCell"/>
</dbReference>
<reference evidence="5" key="1">
    <citation type="submission" date="2023-03" db="EMBL/GenBank/DDBJ databases">
        <authorList>
            <person name="Julca I."/>
        </authorList>
    </citation>
    <scope>NUCLEOTIDE SEQUENCE</scope>
</reference>
<feature type="compositionally biased region" description="Basic and acidic residues" evidence="3">
    <location>
        <begin position="13"/>
        <end position="38"/>
    </location>
</feature>
<dbReference type="AlphaFoldDB" id="A0AAV1C484"/>
<keyword evidence="6" id="KW-1185">Reference proteome</keyword>
<evidence type="ECO:0000313" key="6">
    <source>
        <dbReference type="Proteomes" id="UP001161247"/>
    </source>
</evidence>
<evidence type="ECO:0000256" key="2">
    <source>
        <dbReference type="ARBA" id="ARBA00008440"/>
    </source>
</evidence>
<dbReference type="PANTHER" id="PTHR30540:SF94">
    <property type="entry name" value="POTASSIUM TRANSPORTER 5"/>
    <property type="match status" value="1"/>
</dbReference>
<dbReference type="InterPro" id="IPR053951">
    <property type="entry name" value="K_trans_N"/>
</dbReference>
<dbReference type="InterPro" id="IPR003855">
    <property type="entry name" value="K+_transporter"/>
</dbReference>
<feature type="domain" description="K+ potassium transporter integral membrane" evidence="4">
    <location>
        <begin position="80"/>
        <end position="160"/>
    </location>
</feature>
<evidence type="ECO:0000259" key="4">
    <source>
        <dbReference type="Pfam" id="PF02705"/>
    </source>
</evidence>
<dbReference type="EMBL" id="OX459118">
    <property type="protein sequence ID" value="CAI9090446.1"/>
    <property type="molecule type" value="Genomic_DNA"/>
</dbReference>
<proteinExistence type="inferred from homology"/>
<dbReference type="PANTHER" id="PTHR30540">
    <property type="entry name" value="OSMOTIC STRESS POTASSIUM TRANSPORTER"/>
    <property type="match status" value="1"/>
</dbReference>
<comment type="similarity">
    <text evidence="2">Belongs to the HAK/KUP transporter (TC 2.A.72.3) family.</text>
</comment>
<evidence type="ECO:0000256" key="3">
    <source>
        <dbReference type="SAM" id="MobiDB-lite"/>
    </source>
</evidence>
<name>A0AAV1C484_OLDCO</name>
<organism evidence="5 6">
    <name type="scientific">Oldenlandia corymbosa var. corymbosa</name>
    <dbReference type="NCBI Taxonomy" id="529605"/>
    <lineage>
        <taxon>Eukaryota</taxon>
        <taxon>Viridiplantae</taxon>
        <taxon>Streptophyta</taxon>
        <taxon>Embryophyta</taxon>
        <taxon>Tracheophyta</taxon>
        <taxon>Spermatophyta</taxon>
        <taxon>Magnoliopsida</taxon>
        <taxon>eudicotyledons</taxon>
        <taxon>Gunneridae</taxon>
        <taxon>Pentapetalae</taxon>
        <taxon>asterids</taxon>
        <taxon>lamiids</taxon>
        <taxon>Gentianales</taxon>
        <taxon>Rubiaceae</taxon>
        <taxon>Rubioideae</taxon>
        <taxon>Spermacoceae</taxon>
        <taxon>Hedyotis-Oldenlandia complex</taxon>
        <taxon>Oldenlandia</taxon>
    </lineage>
</organism>
<sequence length="172" mass="19282">MKAAVEQAVEASASRRTENADEDDHHHGGGDRDGDRRANSVKDRKFSWAKLHRVDSLNLEARKLIHADGIRVGQEFPPRGTFALYSLLCRYAKVSLIPNHQPEDREVSNYRLDIPSQHVRRSQMIKEKLEKSNTAKILLLLASLLGTSMVIGDGVLTPSLHAFQVKVKPLII</sequence>
<gene>
    <name evidence="5" type="ORF">OLC1_LOCUS2606</name>
</gene>
<feature type="region of interest" description="Disordered" evidence="3">
    <location>
        <begin position="1"/>
        <end position="38"/>
    </location>
</feature>
<feature type="compositionally biased region" description="Low complexity" evidence="3">
    <location>
        <begin position="1"/>
        <end position="12"/>
    </location>
</feature>
<evidence type="ECO:0000313" key="5">
    <source>
        <dbReference type="EMBL" id="CAI9090446.1"/>
    </source>
</evidence>
<dbReference type="Pfam" id="PF02705">
    <property type="entry name" value="K_trans"/>
    <property type="match status" value="1"/>
</dbReference>
<protein>
    <submittedName>
        <fullName evidence="5">OLC1v1025222C1</fullName>
    </submittedName>
</protein>
<dbReference type="GO" id="GO:0015079">
    <property type="term" value="F:potassium ion transmembrane transporter activity"/>
    <property type="evidence" value="ECO:0007669"/>
    <property type="project" value="InterPro"/>
</dbReference>
<dbReference type="Proteomes" id="UP001161247">
    <property type="component" value="Chromosome 1"/>
</dbReference>
<comment type="subcellular location">
    <subcellularLocation>
        <location evidence="1">Cell membrane</location>
        <topology evidence="1">Multi-pass membrane protein</topology>
    </subcellularLocation>
</comment>
<accession>A0AAV1C484</accession>
<evidence type="ECO:0000256" key="1">
    <source>
        <dbReference type="ARBA" id="ARBA00004651"/>
    </source>
</evidence>